<evidence type="ECO:0000259" key="3">
    <source>
        <dbReference type="Pfam" id="PF20474"/>
    </source>
</evidence>
<feature type="region of interest" description="Disordered" evidence="1">
    <location>
        <begin position="480"/>
        <end position="517"/>
    </location>
</feature>
<feature type="compositionally biased region" description="Polar residues" evidence="1">
    <location>
        <begin position="505"/>
        <end position="517"/>
    </location>
</feature>
<evidence type="ECO:0000313" key="5">
    <source>
        <dbReference type="Proteomes" id="UP000554482"/>
    </source>
</evidence>
<dbReference type="PANTHER" id="PTHR13526">
    <property type="entry name" value="TRANSCRIPTION FACTOR SPT20 HOMOLOG"/>
    <property type="match status" value="1"/>
</dbReference>
<feature type="compositionally biased region" description="Low complexity" evidence="1">
    <location>
        <begin position="1093"/>
        <end position="1109"/>
    </location>
</feature>
<dbReference type="InterPro" id="IPR046467">
    <property type="entry name" value="PHL_dom"/>
</dbReference>
<dbReference type="Pfam" id="PF12090">
    <property type="entry name" value="Spt20_SEP"/>
    <property type="match status" value="1"/>
</dbReference>
<feature type="region of interest" description="Disordered" evidence="1">
    <location>
        <begin position="19"/>
        <end position="50"/>
    </location>
</feature>
<keyword evidence="5" id="KW-1185">Reference proteome</keyword>
<feature type="compositionally biased region" description="Polar residues" evidence="1">
    <location>
        <begin position="1421"/>
        <end position="1454"/>
    </location>
</feature>
<name>A0A7J6V9D1_THATH</name>
<feature type="region of interest" description="Disordered" evidence="1">
    <location>
        <begin position="556"/>
        <end position="585"/>
    </location>
</feature>
<feature type="region of interest" description="Disordered" evidence="1">
    <location>
        <begin position="1330"/>
        <end position="1454"/>
    </location>
</feature>
<protein>
    <submittedName>
        <fullName evidence="4">Phytochrome-dependent late-flowering</fullName>
    </submittedName>
</protein>
<feature type="region of interest" description="Disordered" evidence="1">
    <location>
        <begin position="376"/>
        <end position="399"/>
    </location>
</feature>
<dbReference type="GO" id="GO:0000124">
    <property type="term" value="C:SAGA complex"/>
    <property type="evidence" value="ECO:0007669"/>
    <property type="project" value="InterPro"/>
</dbReference>
<feature type="compositionally biased region" description="Polar residues" evidence="1">
    <location>
        <begin position="1362"/>
        <end position="1374"/>
    </location>
</feature>
<evidence type="ECO:0000256" key="1">
    <source>
        <dbReference type="SAM" id="MobiDB-lite"/>
    </source>
</evidence>
<feature type="region of interest" description="Disordered" evidence="1">
    <location>
        <begin position="600"/>
        <end position="658"/>
    </location>
</feature>
<feature type="compositionally biased region" description="Low complexity" evidence="1">
    <location>
        <begin position="1375"/>
        <end position="1397"/>
    </location>
</feature>
<feature type="region of interest" description="Disordered" evidence="1">
    <location>
        <begin position="696"/>
        <end position="716"/>
    </location>
</feature>
<dbReference type="OrthoDB" id="1932706at2759"/>
<dbReference type="GO" id="GO:0006357">
    <property type="term" value="P:regulation of transcription by RNA polymerase II"/>
    <property type="evidence" value="ECO:0007669"/>
    <property type="project" value="TreeGrafter"/>
</dbReference>
<organism evidence="4 5">
    <name type="scientific">Thalictrum thalictroides</name>
    <name type="common">Rue-anemone</name>
    <name type="synonym">Anemone thalictroides</name>
    <dbReference type="NCBI Taxonomy" id="46969"/>
    <lineage>
        <taxon>Eukaryota</taxon>
        <taxon>Viridiplantae</taxon>
        <taxon>Streptophyta</taxon>
        <taxon>Embryophyta</taxon>
        <taxon>Tracheophyta</taxon>
        <taxon>Spermatophyta</taxon>
        <taxon>Magnoliopsida</taxon>
        <taxon>Ranunculales</taxon>
        <taxon>Ranunculaceae</taxon>
        <taxon>Thalictroideae</taxon>
        <taxon>Thalictrum</taxon>
    </lineage>
</organism>
<feature type="region of interest" description="Disordered" evidence="1">
    <location>
        <begin position="1043"/>
        <end position="1109"/>
    </location>
</feature>
<feature type="compositionally biased region" description="Polar residues" evidence="1">
    <location>
        <begin position="646"/>
        <end position="658"/>
    </location>
</feature>
<feature type="compositionally biased region" description="Polar residues" evidence="1">
    <location>
        <begin position="1399"/>
        <end position="1412"/>
    </location>
</feature>
<feature type="compositionally biased region" description="Low complexity" evidence="1">
    <location>
        <begin position="616"/>
        <end position="626"/>
    </location>
</feature>
<comment type="caution">
    <text evidence="4">The sequence shown here is derived from an EMBL/GenBank/DDBJ whole genome shotgun (WGS) entry which is preliminary data.</text>
</comment>
<feature type="domain" description="PHL" evidence="3">
    <location>
        <begin position="853"/>
        <end position="1005"/>
    </location>
</feature>
<proteinExistence type="predicted"/>
<dbReference type="Pfam" id="PF20474">
    <property type="entry name" value="PHL"/>
    <property type="match status" value="2"/>
</dbReference>
<reference evidence="4 5" key="1">
    <citation type="submission" date="2020-06" db="EMBL/GenBank/DDBJ databases">
        <title>Transcriptomic and genomic resources for Thalictrum thalictroides and T. hernandezii: Facilitating candidate gene discovery in an emerging model plant lineage.</title>
        <authorList>
            <person name="Arias T."/>
            <person name="Riano-Pachon D.M."/>
            <person name="Di Stilio V.S."/>
        </authorList>
    </citation>
    <scope>NUCLEOTIDE SEQUENCE [LARGE SCALE GENOMIC DNA]</scope>
    <source>
        <strain evidence="5">cv. WT478/WT964</strain>
        <tissue evidence="4">Leaves</tissue>
    </source>
</reference>
<feature type="domain" description="Spt20-like SEP" evidence="2">
    <location>
        <begin position="84"/>
        <end position="232"/>
    </location>
</feature>
<dbReference type="InterPro" id="IPR021950">
    <property type="entry name" value="Spt20"/>
</dbReference>
<feature type="compositionally biased region" description="Basic and acidic residues" evidence="1">
    <location>
        <begin position="481"/>
        <end position="504"/>
    </location>
</feature>
<dbReference type="GO" id="GO:0003712">
    <property type="term" value="F:transcription coregulator activity"/>
    <property type="evidence" value="ECO:0007669"/>
    <property type="project" value="InterPro"/>
</dbReference>
<dbReference type="PANTHER" id="PTHR13526:SF8">
    <property type="entry name" value="TRANSCRIPTION FACTOR SPT20 HOMOLOG"/>
    <property type="match status" value="1"/>
</dbReference>
<dbReference type="EMBL" id="JABWDY010035924">
    <property type="protein sequence ID" value="KAF5181649.1"/>
    <property type="molecule type" value="Genomic_DNA"/>
</dbReference>
<feature type="compositionally biased region" description="Polar residues" evidence="1">
    <location>
        <begin position="376"/>
        <end position="395"/>
    </location>
</feature>
<evidence type="ECO:0000259" key="2">
    <source>
        <dbReference type="Pfam" id="PF12090"/>
    </source>
</evidence>
<evidence type="ECO:0000313" key="4">
    <source>
        <dbReference type="EMBL" id="KAF5181649.1"/>
    </source>
</evidence>
<feature type="compositionally biased region" description="Low complexity" evidence="1">
    <location>
        <begin position="575"/>
        <end position="585"/>
    </location>
</feature>
<feature type="domain" description="PHL" evidence="3">
    <location>
        <begin position="698"/>
        <end position="824"/>
    </location>
</feature>
<gene>
    <name evidence="4" type="ORF">FRX31_028764</name>
</gene>
<accession>A0A7J6V9D1</accession>
<feature type="compositionally biased region" description="Low complexity" evidence="1">
    <location>
        <begin position="1330"/>
        <end position="1361"/>
    </location>
</feature>
<feature type="compositionally biased region" description="Polar residues" evidence="1">
    <location>
        <begin position="1043"/>
        <end position="1081"/>
    </location>
</feature>
<dbReference type="Proteomes" id="UP000554482">
    <property type="component" value="Unassembled WGS sequence"/>
</dbReference>
<sequence>MGVSFKVSKKGTRFRPKPLQFEKISEGFSDDSKENSNSPVLPQMGSMPIADKVPEDDAIETGEDAAGISGSSSCSGGHISSAETEVSFTLNLYQDGYYIGKPSEASIQDAPKSLHPYDRTSETLFSAIESGRLPGDILDDIPSKYFDGMLVCEIRDYRKSASQRGSGVSSVDQSPVVNRVSLRMSLENVVKDIPLISDDSWTYSDLMEVESRILKALQPQLCLDPTPMLDRLCSNPVTTKLNLGLCGLRKRRLSKMSEVTIKSNNQTHGKKVCIEKAQESSICRSGDSGYLSGDTTPLLVHEIADTQHVLRNSIPLRSRSLIPEVSTPPLSLLSKHQQGVGYPRVMQDHYSGTAMNASGISPSGRDFMVSYTDSGNVSSLHGKGENQNAPLTPSSKRARQTPVGLDGIQRQHLGPQLDSLPDISWNNQGLHPHLDPRVIQYASIGSQKYPQKVLEGVPNKDGSVSSFSLEHQGSRYGIKAEQTETEKSDMTEIDRSRNDSHTVEAENSQMDPQQSRLQQRIPQNPLMRSHYPQMQWHNLGQIIDNDLKKEDQLPKRKLAQSPRVSAGPVVQSPVSSRSGEFSSGSFGQQYNAVATTSTLGPAQKEKPAAISGATVGGPPSVTSSPSDSMQRQHQRPMPMKRRSDSLPRTPTMSGVGSPASVSTMINPTNANSPSISTPHVADQNILERFSKIDMLTQRRQLNRKKKKGDDYPARKPLSYSTQLISSHLSDGQNSEDLNDSTCMTPLSKSLIGGNMNVCRIRALTFVQTERRLQGNVVSSVTKARNRLMMSEKLNDGTVAMQYGDVDDSDFLLVEDYLPTLPNTVSSIPPLGLVLRCPLDMAPILLVILFQMRQLNRKKKKGDDYPARKPLSYSTQLISSHLSDGQNSEDLNDSTCMTPLSKSLIGGNMNVCRIRALTFVQTERRLQGNVVSSVTKARNRLMMSEKLNDGTVAMQYGDVDDSDFLLVEDYLPTLPNTHYADLLAKQFYSLMVRDGYQLTDNQVRPKQHLGVSFNGQSNGPAVPSDGMAAEMQLYSETNIGQASNAVGTPLSSGNASLNTSQSPQNSSWVLPPGSSQSLQISQGFVPGATRPGTPQQLDSQQSIQQQQIQQPLIQQHAQRASLMTSASPLSHLNVIGPNSNVQLGNHMISKPSHSQLQFFQQQQQQQQPHSQMHRKMMMGLGASMNMGNMGTNVGGLQGLGNVLGMGGVRMGGPGIPAMGTISGIGNMSQNPMNPTNISNAINQQLRAGNLSPAQAAAIKIRMVQNRAGMLGGPQSGIAGLSGQMHPGSASLSMLGENLNRSNINPLQRTNMESMGPPKMIPGTNFYMNQPQQQLQLQHQQQQMQQQQQHIQQQQQQISSPLQTAVSPPQVGSPSAMSIQQQMTQQFSPQQFNQQSPISPRLSSGTLPTLNAANVGTAPPSPQLSSQTHGSVGSITSNSMELQGVNKSNSAGNMQG</sequence>
<dbReference type="InterPro" id="IPR046468">
    <property type="entry name" value="Spt20-like_SEP"/>
</dbReference>